<dbReference type="Gene3D" id="1.20.1290.10">
    <property type="entry name" value="AhpD-like"/>
    <property type="match status" value="1"/>
</dbReference>
<dbReference type="GeneID" id="19194098"/>
<dbReference type="RefSeq" id="XP_007748171.1">
    <property type="nucleotide sequence ID" value="XM_007749981.1"/>
</dbReference>
<dbReference type="STRING" id="1182543.W9XAE1"/>
<evidence type="ECO:0000313" key="2">
    <source>
        <dbReference type="Proteomes" id="UP000019471"/>
    </source>
</evidence>
<dbReference type="PANTHER" id="PTHR28180">
    <property type="entry name" value="CONSERVED MITOCHONDRIAL PROTEIN-RELATED"/>
    <property type="match status" value="1"/>
</dbReference>
<dbReference type="Proteomes" id="UP000019471">
    <property type="component" value="Unassembled WGS sequence"/>
</dbReference>
<keyword evidence="2" id="KW-1185">Reference proteome</keyword>
<accession>W9XAE1</accession>
<dbReference type="AlphaFoldDB" id="W9XAE1"/>
<evidence type="ECO:0008006" key="3">
    <source>
        <dbReference type="Google" id="ProtNLM"/>
    </source>
</evidence>
<evidence type="ECO:0000313" key="1">
    <source>
        <dbReference type="EMBL" id="EXJ67389.1"/>
    </source>
</evidence>
<protein>
    <recommendedName>
        <fullName evidence="3">Carboxymuconolactone decarboxylase-like domain-containing protein</fullName>
    </recommendedName>
</protein>
<dbReference type="InterPro" id="IPR052999">
    <property type="entry name" value="PTS1_Protein"/>
</dbReference>
<proteinExistence type="predicted"/>
<reference evidence="1 2" key="1">
    <citation type="submission" date="2013-03" db="EMBL/GenBank/DDBJ databases">
        <title>The Genome Sequence of Cladophialophora psammophila CBS 110553.</title>
        <authorList>
            <consortium name="The Broad Institute Genomics Platform"/>
            <person name="Cuomo C."/>
            <person name="de Hoog S."/>
            <person name="Gorbushina A."/>
            <person name="Walker B."/>
            <person name="Young S.K."/>
            <person name="Zeng Q."/>
            <person name="Gargeya S."/>
            <person name="Fitzgerald M."/>
            <person name="Haas B."/>
            <person name="Abouelleil A."/>
            <person name="Allen A.W."/>
            <person name="Alvarado L."/>
            <person name="Arachchi H.M."/>
            <person name="Berlin A.M."/>
            <person name="Chapman S.B."/>
            <person name="Gainer-Dewar J."/>
            <person name="Goldberg J."/>
            <person name="Griggs A."/>
            <person name="Gujja S."/>
            <person name="Hansen M."/>
            <person name="Howarth C."/>
            <person name="Imamovic A."/>
            <person name="Ireland A."/>
            <person name="Larimer J."/>
            <person name="McCowan C."/>
            <person name="Murphy C."/>
            <person name="Pearson M."/>
            <person name="Poon T.W."/>
            <person name="Priest M."/>
            <person name="Roberts A."/>
            <person name="Saif S."/>
            <person name="Shea T."/>
            <person name="Sisk P."/>
            <person name="Sykes S."/>
            <person name="Wortman J."/>
            <person name="Nusbaum C."/>
            <person name="Birren B."/>
        </authorList>
    </citation>
    <scope>NUCLEOTIDE SEQUENCE [LARGE SCALE GENOMIC DNA]</scope>
    <source>
        <strain evidence="1 2">CBS 110553</strain>
    </source>
</reference>
<dbReference type="HOGENOM" id="CLU_065389_1_1_1"/>
<dbReference type="EMBL" id="AMGX01000016">
    <property type="protein sequence ID" value="EXJ67389.1"/>
    <property type="molecule type" value="Genomic_DNA"/>
</dbReference>
<sequence>MGPPECYEALFERAALATPSTLPRDAWYIVVAATLITADGGHHLGDLYQFILKRLGGDDAPTAARDRVYHRLHTVVLKTWTLAGMPRASDGLFSLLRVDRPPKTMGQSLPGLMSQPEAVMARTDVWWNFVFGQETSAAIRQSYADVPDFCECSPLMTCFDPWLQRSSQSPAWTVDFVVYGLYLAELTALDRVENELLILATVMGQGAHRTTLVHLRAAGRIGISTRDVEGVQNVVEMVAKHLGKDTTSWPRVQQVEAEE</sequence>
<dbReference type="SUPFAM" id="SSF69118">
    <property type="entry name" value="AhpD-like"/>
    <property type="match status" value="1"/>
</dbReference>
<comment type="caution">
    <text evidence="1">The sequence shown here is derived from an EMBL/GenBank/DDBJ whole genome shotgun (WGS) entry which is preliminary data.</text>
</comment>
<dbReference type="OrthoDB" id="5537330at2759"/>
<organism evidence="1 2">
    <name type="scientific">Cladophialophora psammophila CBS 110553</name>
    <dbReference type="NCBI Taxonomy" id="1182543"/>
    <lineage>
        <taxon>Eukaryota</taxon>
        <taxon>Fungi</taxon>
        <taxon>Dikarya</taxon>
        <taxon>Ascomycota</taxon>
        <taxon>Pezizomycotina</taxon>
        <taxon>Eurotiomycetes</taxon>
        <taxon>Chaetothyriomycetidae</taxon>
        <taxon>Chaetothyriales</taxon>
        <taxon>Herpotrichiellaceae</taxon>
        <taxon>Cladophialophora</taxon>
    </lineage>
</organism>
<name>W9XAE1_9EURO</name>
<dbReference type="InterPro" id="IPR029032">
    <property type="entry name" value="AhpD-like"/>
</dbReference>
<gene>
    <name evidence="1" type="ORF">A1O5_09402</name>
</gene>